<protein>
    <submittedName>
        <fullName evidence="2">Uncharacterized protein</fullName>
    </submittedName>
</protein>
<evidence type="ECO:0000313" key="3">
    <source>
        <dbReference type="Proteomes" id="UP000830835"/>
    </source>
</evidence>
<dbReference type="Proteomes" id="UP000830835">
    <property type="component" value="Unassembled WGS sequence"/>
</dbReference>
<sequence length="111" mass="12591">MNGEPFDDLRDAMSTSGRSTKKAARRGAYETAQAVGEERRRIRIRTLDGTDIRGEVFLEGTEFERRVSSLLNDERTFVAVTDSEMFVNGRRVAHAEFICVNKNAISYVLEE</sequence>
<dbReference type="EMBL" id="JAFIRA010000001">
    <property type="protein sequence ID" value="MCJ2541325.1"/>
    <property type="molecule type" value="Genomic_DNA"/>
</dbReference>
<organism evidence="2 3">
    <name type="scientific">Thermostichus vulcanus str. 'Rupite'</name>
    <dbReference type="NCBI Taxonomy" id="2813851"/>
    <lineage>
        <taxon>Bacteria</taxon>
        <taxon>Bacillati</taxon>
        <taxon>Cyanobacteriota</taxon>
        <taxon>Cyanophyceae</taxon>
        <taxon>Thermostichales</taxon>
        <taxon>Thermostichaceae</taxon>
        <taxon>Thermostichus</taxon>
    </lineage>
</organism>
<accession>A0ABT0C6A9</accession>
<name>A0ABT0C6A9_THEVL</name>
<reference evidence="2" key="1">
    <citation type="submission" date="2021-02" db="EMBL/GenBank/DDBJ databases">
        <title>The CRISPR/cas machinery reduction and long-range gene transfer in the hot spring cyanobacterium Synechococcus.</title>
        <authorList>
            <person name="Dvorak P."/>
            <person name="Jahodarova E."/>
            <person name="Hasler P."/>
            <person name="Poulickova A."/>
        </authorList>
    </citation>
    <scope>NUCLEOTIDE SEQUENCE</scope>
    <source>
        <strain evidence="2">Rupite</strain>
    </source>
</reference>
<evidence type="ECO:0000313" key="2">
    <source>
        <dbReference type="EMBL" id="MCJ2541325.1"/>
    </source>
</evidence>
<dbReference type="InterPro" id="IPR049210">
    <property type="entry name" value="DUF6812"/>
</dbReference>
<proteinExistence type="predicted"/>
<comment type="caution">
    <text evidence="2">The sequence shown here is derived from an EMBL/GenBank/DDBJ whole genome shotgun (WGS) entry which is preliminary data.</text>
</comment>
<evidence type="ECO:0000256" key="1">
    <source>
        <dbReference type="SAM" id="MobiDB-lite"/>
    </source>
</evidence>
<feature type="region of interest" description="Disordered" evidence="1">
    <location>
        <begin position="1"/>
        <end position="32"/>
    </location>
</feature>
<dbReference type="Pfam" id="PF20660">
    <property type="entry name" value="DUF6812"/>
    <property type="match status" value="1"/>
</dbReference>
<keyword evidence="3" id="KW-1185">Reference proteome</keyword>
<dbReference type="RefSeq" id="WP_244348329.1">
    <property type="nucleotide sequence ID" value="NZ_JAFIRA010000001.1"/>
</dbReference>
<gene>
    <name evidence="2" type="ORF">JX360_00135</name>
</gene>